<evidence type="ECO:0000256" key="1">
    <source>
        <dbReference type="ARBA" id="ARBA00004251"/>
    </source>
</evidence>
<gene>
    <name evidence="22" type="ORF">RIMI_LOCUS7996535</name>
</gene>
<evidence type="ECO:0000256" key="16">
    <source>
        <dbReference type="ARBA" id="ARBA00023303"/>
    </source>
</evidence>
<evidence type="ECO:0000256" key="13">
    <source>
        <dbReference type="ARBA" id="ARBA00023157"/>
    </source>
</evidence>
<keyword evidence="9 20" id="KW-1133">Transmembrane helix</keyword>
<evidence type="ECO:0000256" key="2">
    <source>
        <dbReference type="ARBA" id="ARBA00010404"/>
    </source>
</evidence>
<dbReference type="PANTHER" id="PTHR10546:SF1">
    <property type="entry name" value="SODIUM CHANNEL SUBUNIT BETA-3"/>
    <property type="match status" value="1"/>
</dbReference>
<evidence type="ECO:0000256" key="19">
    <source>
        <dbReference type="ARBA" id="ARBA00049669"/>
    </source>
</evidence>
<dbReference type="InterPro" id="IPR027098">
    <property type="entry name" value="Na_channel_b1/b3"/>
</dbReference>
<keyword evidence="12 20" id="KW-0472">Membrane</keyword>
<evidence type="ECO:0000256" key="20">
    <source>
        <dbReference type="SAM" id="Phobius"/>
    </source>
</evidence>
<keyword evidence="23" id="KW-1185">Reference proteome</keyword>
<dbReference type="Proteomes" id="UP001176940">
    <property type="component" value="Unassembled WGS sequence"/>
</dbReference>
<keyword evidence="4" id="KW-0894">Sodium channel</keyword>
<feature type="non-terminal residue" evidence="22">
    <location>
        <position position="326"/>
    </location>
</feature>
<sequence length="326" mass="37508">MPSIIESKTKEKSQRQKKENQIFRFVGMLFTGIDANPKKPPVKFQVGRFQDMKNANGVTRPPLEGMKIIMATWRNNVSWGLRLPLVLLMVLMLNLMVRTQEKFSSDDSFMKAIFMQVSLNTGLCSPVCVEVPSGTEAVQGHNMTLLCISCMQREEVFAVTNVEWFFQPRNGNRSLIFEYNEGKPREHLSPFKGRLQWIGSKDLQDVSLILHNATITDSGLYICNVNRTLHFEAHQHSITSNVKIDLIVSEIEREDFTSVLSEIMMYILLAFLTLWLVIEVVYCYRKISKAEEVTQESVFFKVATFCFDDCFAHSWHSLDELQEVIT</sequence>
<keyword evidence="6 20" id="KW-0812">Transmembrane</keyword>
<dbReference type="InterPro" id="IPR003599">
    <property type="entry name" value="Ig_sub"/>
</dbReference>
<evidence type="ECO:0000256" key="15">
    <source>
        <dbReference type="ARBA" id="ARBA00023201"/>
    </source>
</evidence>
<keyword evidence="11" id="KW-0406">Ion transport</keyword>
<evidence type="ECO:0000256" key="7">
    <source>
        <dbReference type="ARBA" id="ARBA00022729"/>
    </source>
</evidence>
<keyword evidence="8" id="KW-0851">Voltage-gated channel</keyword>
<evidence type="ECO:0000256" key="11">
    <source>
        <dbReference type="ARBA" id="ARBA00023065"/>
    </source>
</evidence>
<evidence type="ECO:0000256" key="10">
    <source>
        <dbReference type="ARBA" id="ARBA00023053"/>
    </source>
</evidence>
<accession>A0ABN9LDI8</accession>
<keyword evidence="10" id="KW-0915">Sodium</keyword>
<evidence type="ECO:0000256" key="5">
    <source>
        <dbReference type="ARBA" id="ARBA00022475"/>
    </source>
</evidence>
<dbReference type="EMBL" id="CAUEEQ010015529">
    <property type="protein sequence ID" value="CAJ0939369.1"/>
    <property type="molecule type" value="Genomic_DNA"/>
</dbReference>
<dbReference type="InterPro" id="IPR013783">
    <property type="entry name" value="Ig-like_fold"/>
</dbReference>
<comment type="caution">
    <text evidence="22">The sequence shown here is derived from an EMBL/GenBank/DDBJ whole genome shotgun (WGS) entry which is preliminary data.</text>
</comment>
<evidence type="ECO:0000256" key="18">
    <source>
        <dbReference type="ARBA" id="ARBA00044530"/>
    </source>
</evidence>
<keyword evidence="5" id="KW-1003">Cell membrane</keyword>
<protein>
    <recommendedName>
        <fullName evidence="18">Sodium channel regulatory subunit beta-3</fullName>
    </recommendedName>
</protein>
<dbReference type="SUPFAM" id="SSF48726">
    <property type="entry name" value="Immunoglobulin"/>
    <property type="match status" value="1"/>
</dbReference>
<evidence type="ECO:0000256" key="6">
    <source>
        <dbReference type="ARBA" id="ARBA00022692"/>
    </source>
</evidence>
<keyword evidence="7" id="KW-0732">Signal</keyword>
<evidence type="ECO:0000259" key="21">
    <source>
        <dbReference type="PROSITE" id="PS50835"/>
    </source>
</evidence>
<evidence type="ECO:0000256" key="9">
    <source>
        <dbReference type="ARBA" id="ARBA00022989"/>
    </source>
</evidence>
<dbReference type="InterPro" id="IPR036179">
    <property type="entry name" value="Ig-like_dom_sf"/>
</dbReference>
<dbReference type="PROSITE" id="PS50835">
    <property type="entry name" value="IG_LIKE"/>
    <property type="match status" value="1"/>
</dbReference>
<evidence type="ECO:0000313" key="22">
    <source>
        <dbReference type="EMBL" id="CAJ0939369.1"/>
    </source>
</evidence>
<dbReference type="SMART" id="SM00409">
    <property type="entry name" value="IG"/>
    <property type="match status" value="1"/>
</dbReference>
<evidence type="ECO:0000256" key="12">
    <source>
        <dbReference type="ARBA" id="ARBA00023136"/>
    </source>
</evidence>
<keyword evidence="13" id="KW-1015">Disulfide bond</keyword>
<evidence type="ECO:0000313" key="23">
    <source>
        <dbReference type="Proteomes" id="UP001176940"/>
    </source>
</evidence>
<dbReference type="InterPro" id="IPR007110">
    <property type="entry name" value="Ig-like_dom"/>
</dbReference>
<feature type="transmembrane region" description="Helical" evidence="20">
    <location>
        <begin position="263"/>
        <end position="284"/>
    </location>
</feature>
<keyword evidence="17" id="KW-0393">Immunoglobulin domain</keyword>
<dbReference type="Gene3D" id="2.60.40.10">
    <property type="entry name" value="Immunoglobulins"/>
    <property type="match status" value="1"/>
</dbReference>
<feature type="domain" description="Ig-like" evidence="21">
    <location>
        <begin position="126"/>
        <end position="239"/>
    </location>
</feature>
<evidence type="ECO:0000256" key="17">
    <source>
        <dbReference type="ARBA" id="ARBA00023319"/>
    </source>
</evidence>
<evidence type="ECO:0000256" key="4">
    <source>
        <dbReference type="ARBA" id="ARBA00022461"/>
    </source>
</evidence>
<name>A0ABN9LDI8_9NEOB</name>
<evidence type="ECO:0000256" key="3">
    <source>
        <dbReference type="ARBA" id="ARBA00022448"/>
    </source>
</evidence>
<dbReference type="PANTHER" id="PTHR10546">
    <property type="entry name" value="SODIUM CHANNEL SUBUNIT BETA-1 AND 3"/>
    <property type="match status" value="1"/>
</dbReference>
<comment type="subunit">
    <text evidence="19">A voltage-gated sodium (Nav) channel consists of an ion-conducting pore-forming alpha subunit functional on its own that is regulated by one or more beta subunits. Forms homodimers and homotrimers. SCN3B is non-covalently associated with alpha subunits and induces the formation of alpha subunit oligomers, including trimers. Interacts with SCN5A/Nav1.5; regulatory subunit of SCN5A/Nav1.5. Interacts with SCN7A/Nav2.1; probable regulatory subunit of SCN7A/Nav2.1. Interacts with SCN10A; regulatory subunit of SCN10A/Nav1.8. Interacts with NFASC; probably involved in targeting the sodium channels to the nodes of Ranvier.</text>
</comment>
<evidence type="ECO:0000256" key="14">
    <source>
        <dbReference type="ARBA" id="ARBA00023180"/>
    </source>
</evidence>
<comment type="subcellular location">
    <subcellularLocation>
        <location evidence="1">Cell membrane</location>
        <topology evidence="1">Single-pass type I membrane protein</topology>
    </subcellularLocation>
</comment>
<proteinExistence type="inferred from homology"/>
<dbReference type="InterPro" id="IPR013106">
    <property type="entry name" value="Ig_V-set"/>
</dbReference>
<keyword evidence="3" id="KW-0813">Transport</keyword>
<evidence type="ECO:0000256" key="8">
    <source>
        <dbReference type="ARBA" id="ARBA00022882"/>
    </source>
</evidence>
<keyword evidence="15" id="KW-0739">Sodium transport</keyword>
<keyword evidence="16" id="KW-0407">Ion channel</keyword>
<organism evidence="22 23">
    <name type="scientific">Ranitomeya imitator</name>
    <name type="common">mimic poison frog</name>
    <dbReference type="NCBI Taxonomy" id="111125"/>
    <lineage>
        <taxon>Eukaryota</taxon>
        <taxon>Metazoa</taxon>
        <taxon>Chordata</taxon>
        <taxon>Craniata</taxon>
        <taxon>Vertebrata</taxon>
        <taxon>Euteleostomi</taxon>
        <taxon>Amphibia</taxon>
        <taxon>Batrachia</taxon>
        <taxon>Anura</taxon>
        <taxon>Neobatrachia</taxon>
        <taxon>Hyloidea</taxon>
        <taxon>Dendrobatidae</taxon>
        <taxon>Dendrobatinae</taxon>
        <taxon>Ranitomeya</taxon>
    </lineage>
</organism>
<dbReference type="Pfam" id="PF07686">
    <property type="entry name" value="V-set"/>
    <property type="match status" value="1"/>
</dbReference>
<reference evidence="22" key="1">
    <citation type="submission" date="2023-07" db="EMBL/GenBank/DDBJ databases">
        <authorList>
            <person name="Stuckert A."/>
        </authorList>
    </citation>
    <scope>NUCLEOTIDE SEQUENCE</scope>
</reference>
<comment type="similarity">
    <text evidence="2">Belongs to the sodium channel auxiliary subunit SCN3B (TC 8.A.17) family.</text>
</comment>
<keyword evidence="14" id="KW-0325">Glycoprotein</keyword>